<dbReference type="SMART" id="SM00530">
    <property type="entry name" value="HTH_XRE"/>
    <property type="match status" value="1"/>
</dbReference>
<sequence length="143" mass="15821">MIDSAWFYQQLEKDGRSLRGMARTLGLDPSAVSRMLRGERKMTADEQDGIAEYLDVPMVEVAARRRGKALGLAERGQEPLIRDDKVSAQGKRGNGDTHGADNFLDRIRGRMAGTITVAPGVDLTEPADPDWARVYDDDYPISL</sequence>
<dbReference type="SUPFAM" id="SSF47413">
    <property type="entry name" value="lambda repressor-like DNA-binding domains"/>
    <property type="match status" value="1"/>
</dbReference>
<proteinExistence type="predicted"/>
<name>A0ABU0BRU5_9HYPH</name>
<comment type="caution">
    <text evidence="3">The sequence shown here is derived from an EMBL/GenBank/DDBJ whole genome shotgun (WGS) entry which is preliminary data.</text>
</comment>
<dbReference type="PROSITE" id="PS50943">
    <property type="entry name" value="HTH_CROC1"/>
    <property type="match status" value="1"/>
</dbReference>
<protein>
    <submittedName>
        <fullName evidence="3">Transcriptional regulator with XRE-family HTH domain</fullName>
    </submittedName>
</protein>
<dbReference type="RefSeq" id="WP_307231210.1">
    <property type="nucleotide sequence ID" value="NZ_JAUSVF010000001.1"/>
</dbReference>
<dbReference type="EMBL" id="JAUSVF010000001">
    <property type="protein sequence ID" value="MDQ0320982.1"/>
    <property type="molecule type" value="Genomic_DNA"/>
</dbReference>
<organism evidence="3 4">
    <name type="scientific">Pararhizobium capsulatum DSM 1112</name>
    <dbReference type="NCBI Taxonomy" id="1121113"/>
    <lineage>
        <taxon>Bacteria</taxon>
        <taxon>Pseudomonadati</taxon>
        <taxon>Pseudomonadota</taxon>
        <taxon>Alphaproteobacteria</taxon>
        <taxon>Hyphomicrobiales</taxon>
        <taxon>Rhizobiaceae</taxon>
        <taxon>Rhizobium/Agrobacterium group</taxon>
        <taxon>Pararhizobium</taxon>
    </lineage>
</organism>
<dbReference type="InterPro" id="IPR001387">
    <property type="entry name" value="Cro/C1-type_HTH"/>
</dbReference>
<accession>A0ABU0BRU5</accession>
<dbReference type="InterPro" id="IPR010982">
    <property type="entry name" value="Lambda_DNA-bd_dom_sf"/>
</dbReference>
<dbReference type="CDD" id="cd00093">
    <property type="entry name" value="HTH_XRE"/>
    <property type="match status" value="1"/>
</dbReference>
<feature type="domain" description="HTH cro/C1-type" evidence="2">
    <location>
        <begin position="15"/>
        <end position="61"/>
    </location>
</feature>
<dbReference type="Pfam" id="PF01381">
    <property type="entry name" value="HTH_3"/>
    <property type="match status" value="1"/>
</dbReference>
<keyword evidence="4" id="KW-1185">Reference proteome</keyword>
<dbReference type="Gene3D" id="1.10.260.40">
    <property type="entry name" value="lambda repressor-like DNA-binding domains"/>
    <property type="match status" value="1"/>
</dbReference>
<evidence type="ECO:0000313" key="3">
    <source>
        <dbReference type="EMBL" id="MDQ0320982.1"/>
    </source>
</evidence>
<feature type="region of interest" description="Disordered" evidence="1">
    <location>
        <begin position="81"/>
        <end position="103"/>
    </location>
</feature>
<dbReference type="Proteomes" id="UP001230207">
    <property type="component" value="Unassembled WGS sequence"/>
</dbReference>
<evidence type="ECO:0000313" key="4">
    <source>
        <dbReference type="Proteomes" id="UP001230207"/>
    </source>
</evidence>
<feature type="compositionally biased region" description="Basic and acidic residues" evidence="1">
    <location>
        <begin position="93"/>
        <end position="103"/>
    </location>
</feature>
<gene>
    <name evidence="3" type="ORF">QO002_003120</name>
</gene>
<evidence type="ECO:0000256" key="1">
    <source>
        <dbReference type="SAM" id="MobiDB-lite"/>
    </source>
</evidence>
<reference evidence="3 4" key="1">
    <citation type="submission" date="2023-07" db="EMBL/GenBank/DDBJ databases">
        <title>Genomic Encyclopedia of Type Strains, Phase IV (KMG-IV): sequencing the most valuable type-strain genomes for metagenomic binning, comparative biology and taxonomic classification.</title>
        <authorList>
            <person name="Goeker M."/>
        </authorList>
    </citation>
    <scope>NUCLEOTIDE SEQUENCE [LARGE SCALE GENOMIC DNA]</scope>
    <source>
        <strain evidence="3 4">DSM 1112</strain>
    </source>
</reference>
<evidence type="ECO:0000259" key="2">
    <source>
        <dbReference type="PROSITE" id="PS50943"/>
    </source>
</evidence>